<evidence type="ECO:0000313" key="16">
    <source>
        <dbReference type="Proteomes" id="UP000673394"/>
    </source>
</evidence>
<keyword evidence="16" id="KW-1185">Reference proteome</keyword>
<proteinExistence type="predicted"/>
<evidence type="ECO:0000256" key="12">
    <source>
        <dbReference type="ARBA" id="ARBA00023136"/>
    </source>
</evidence>
<dbReference type="InterPro" id="IPR050415">
    <property type="entry name" value="MRET"/>
</dbReference>
<dbReference type="InterPro" id="IPR017938">
    <property type="entry name" value="Riboflavin_synthase-like_b-brl"/>
</dbReference>
<keyword evidence="12 13" id="KW-0472">Membrane</keyword>
<evidence type="ECO:0000256" key="1">
    <source>
        <dbReference type="ARBA" id="ARBA00001974"/>
    </source>
</evidence>
<dbReference type="Gene3D" id="2.40.30.10">
    <property type="entry name" value="Translation factors"/>
    <property type="match status" value="1"/>
</dbReference>
<evidence type="ECO:0000256" key="6">
    <source>
        <dbReference type="ARBA" id="ARBA00022723"/>
    </source>
</evidence>
<dbReference type="InterPro" id="IPR001433">
    <property type="entry name" value="OxRdtase_FAD/NAD-bd"/>
</dbReference>
<dbReference type="InterPro" id="IPR039261">
    <property type="entry name" value="FNR_nucleotide-bd"/>
</dbReference>
<organism evidence="15 16">
    <name type="scientific">Paenibacillus lignilyticus</name>
    <dbReference type="NCBI Taxonomy" id="1172615"/>
    <lineage>
        <taxon>Bacteria</taxon>
        <taxon>Bacillati</taxon>
        <taxon>Bacillota</taxon>
        <taxon>Bacilli</taxon>
        <taxon>Bacillales</taxon>
        <taxon>Paenibacillaceae</taxon>
        <taxon>Paenibacillus</taxon>
    </lineage>
</organism>
<keyword evidence="7" id="KW-0274">FAD</keyword>
<dbReference type="Proteomes" id="UP000673394">
    <property type="component" value="Unassembled WGS sequence"/>
</dbReference>
<protein>
    <submittedName>
        <fullName evidence="15">Ferric reductase-like transmembrane domain-containing protein</fullName>
    </submittedName>
</protein>
<dbReference type="InterPro" id="IPR017927">
    <property type="entry name" value="FAD-bd_FR_type"/>
</dbReference>
<dbReference type="EMBL" id="JAGKSP010000014">
    <property type="protein sequence ID" value="MBP3966023.1"/>
    <property type="molecule type" value="Genomic_DNA"/>
</dbReference>
<feature type="transmembrane region" description="Helical" evidence="13">
    <location>
        <begin position="108"/>
        <end position="125"/>
    </location>
</feature>
<evidence type="ECO:0000256" key="8">
    <source>
        <dbReference type="ARBA" id="ARBA00022989"/>
    </source>
</evidence>
<feature type="transmembrane region" description="Helical" evidence="13">
    <location>
        <begin position="79"/>
        <end position="96"/>
    </location>
</feature>
<name>A0ABS5CJK7_9BACL</name>
<evidence type="ECO:0000256" key="11">
    <source>
        <dbReference type="ARBA" id="ARBA00023014"/>
    </source>
</evidence>
<evidence type="ECO:0000256" key="4">
    <source>
        <dbReference type="ARBA" id="ARBA00022692"/>
    </source>
</evidence>
<feature type="transmembrane region" description="Helical" evidence="13">
    <location>
        <begin position="175"/>
        <end position="192"/>
    </location>
</feature>
<keyword evidence="4 13" id="KW-0812">Transmembrane</keyword>
<dbReference type="InterPro" id="IPR013112">
    <property type="entry name" value="FAD-bd_8"/>
</dbReference>
<keyword evidence="10" id="KW-0408">Iron</keyword>
<keyword evidence="5" id="KW-0001">2Fe-2S</keyword>
<dbReference type="SUPFAM" id="SSF63380">
    <property type="entry name" value="Riboflavin synthase domain-like"/>
    <property type="match status" value="1"/>
</dbReference>
<dbReference type="PANTHER" id="PTHR47354">
    <property type="entry name" value="NADH OXIDOREDUCTASE HCR"/>
    <property type="match status" value="1"/>
</dbReference>
<evidence type="ECO:0000256" key="3">
    <source>
        <dbReference type="ARBA" id="ARBA00022630"/>
    </source>
</evidence>
<feature type="transmembrane region" description="Helical" evidence="13">
    <location>
        <begin position="7"/>
        <end position="26"/>
    </location>
</feature>
<evidence type="ECO:0000256" key="10">
    <source>
        <dbReference type="ARBA" id="ARBA00023004"/>
    </source>
</evidence>
<evidence type="ECO:0000256" key="2">
    <source>
        <dbReference type="ARBA" id="ARBA00004141"/>
    </source>
</evidence>
<dbReference type="CDD" id="cd06198">
    <property type="entry name" value="FNR_like_3"/>
    <property type="match status" value="1"/>
</dbReference>
<evidence type="ECO:0000256" key="9">
    <source>
        <dbReference type="ARBA" id="ARBA00023002"/>
    </source>
</evidence>
<keyword evidence="11" id="KW-0411">Iron-sulfur</keyword>
<evidence type="ECO:0000256" key="5">
    <source>
        <dbReference type="ARBA" id="ARBA00022714"/>
    </source>
</evidence>
<sequence length="426" mass="48553">MLQPRHFFVFLLPLVNAAVWIAFPPVDHGLQPSFSERYLGEVIGSTMMIMMAFTLLLATRIRVLERLLGGLDKLYVVHRNAGIFVFLLLFLHLLVMPLNPNEVPPGRAPGYIAFGGFVLLILLSLAPRIPGVRRVVRIGYRGWRIWHRFIGVFFIIGTAHSLLVDPLVRTTTVPFTLLMIAIVVGITSYLYTELIARFVRRRAGYKVREVRQLSAGAVEVTLVPEKKRLSFEAGQFLFIRFRRDKVLSEWHPFTVSSSPKESGLRLTIRSAGDYTDFLSRNLKSGARAVVEGGYGTMDYRKGGMNQIWIAGGIGVTPFLSWMRDMPEHLPHRIDFVYTVRTEEEALFLSEIVDIARRHDYFKVHVHYSAEQGRLTAEHVVGMMQGEMAGKRIYMCGPAPMLAAFRQDFRRRGVPAGSIHFEQFRFR</sequence>
<dbReference type="Pfam" id="PF00175">
    <property type="entry name" value="NAD_binding_1"/>
    <property type="match status" value="1"/>
</dbReference>
<dbReference type="InterPro" id="IPR013130">
    <property type="entry name" value="Fe3_Rdtase_TM_dom"/>
</dbReference>
<reference evidence="15 16" key="1">
    <citation type="submission" date="2021-04" db="EMBL/GenBank/DDBJ databases">
        <title>Paenibacillus sp. DLE-14 whole genome sequence.</title>
        <authorList>
            <person name="Ham Y.J."/>
        </authorList>
    </citation>
    <scope>NUCLEOTIDE SEQUENCE [LARGE SCALE GENOMIC DNA]</scope>
    <source>
        <strain evidence="15 16">DLE-14</strain>
    </source>
</reference>
<dbReference type="Gene3D" id="3.40.50.80">
    <property type="entry name" value="Nucleotide-binding domain of ferredoxin-NADP reductase (FNR) module"/>
    <property type="match status" value="1"/>
</dbReference>
<gene>
    <name evidence="15" type="ORF">I8J30_25290</name>
</gene>
<keyword evidence="6" id="KW-0479">Metal-binding</keyword>
<comment type="caution">
    <text evidence="15">The sequence shown here is derived from an EMBL/GenBank/DDBJ whole genome shotgun (WGS) entry which is preliminary data.</text>
</comment>
<dbReference type="RefSeq" id="WP_210662862.1">
    <property type="nucleotide sequence ID" value="NZ_JAGKSP010000014.1"/>
</dbReference>
<keyword evidence="3" id="KW-0285">Flavoprotein</keyword>
<evidence type="ECO:0000256" key="13">
    <source>
        <dbReference type="SAM" id="Phobius"/>
    </source>
</evidence>
<dbReference type="Pfam" id="PF08022">
    <property type="entry name" value="FAD_binding_8"/>
    <property type="match status" value="1"/>
</dbReference>
<dbReference type="Pfam" id="PF01794">
    <property type="entry name" value="Ferric_reduct"/>
    <property type="match status" value="1"/>
</dbReference>
<comment type="cofactor">
    <cofactor evidence="1">
        <name>FAD</name>
        <dbReference type="ChEBI" id="CHEBI:57692"/>
    </cofactor>
</comment>
<dbReference type="PANTHER" id="PTHR47354:SF8">
    <property type="entry name" value="1,2-PHENYLACETYL-COA EPOXIDASE, SUBUNIT E"/>
    <property type="match status" value="1"/>
</dbReference>
<evidence type="ECO:0000256" key="7">
    <source>
        <dbReference type="ARBA" id="ARBA00022827"/>
    </source>
</evidence>
<dbReference type="PROSITE" id="PS51384">
    <property type="entry name" value="FAD_FR"/>
    <property type="match status" value="1"/>
</dbReference>
<feature type="domain" description="FAD-binding FR-type" evidence="14">
    <location>
        <begin position="200"/>
        <end position="300"/>
    </location>
</feature>
<evidence type="ECO:0000313" key="15">
    <source>
        <dbReference type="EMBL" id="MBP3966023.1"/>
    </source>
</evidence>
<keyword evidence="9" id="KW-0560">Oxidoreductase</keyword>
<feature type="transmembrane region" description="Helical" evidence="13">
    <location>
        <begin position="38"/>
        <end position="58"/>
    </location>
</feature>
<dbReference type="SUPFAM" id="SSF52343">
    <property type="entry name" value="Ferredoxin reductase-like, C-terminal NADP-linked domain"/>
    <property type="match status" value="1"/>
</dbReference>
<feature type="transmembrane region" description="Helical" evidence="13">
    <location>
        <begin position="145"/>
        <end position="163"/>
    </location>
</feature>
<dbReference type="PRINTS" id="PR00410">
    <property type="entry name" value="PHEHYDRXLASE"/>
</dbReference>
<evidence type="ECO:0000259" key="14">
    <source>
        <dbReference type="PROSITE" id="PS51384"/>
    </source>
</evidence>
<accession>A0ABS5CJK7</accession>
<keyword evidence="8 13" id="KW-1133">Transmembrane helix</keyword>
<comment type="subcellular location">
    <subcellularLocation>
        <location evidence="2">Membrane</location>
        <topology evidence="2">Multi-pass membrane protein</topology>
    </subcellularLocation>
</comment>